<keyword evidence="6" id="KW-0067">ATP-binding</keyword>
<dbReference type="GO" id="GO:0007266">
    <property type="term" value="P:Rho protein signal transduction"/>
    <property type="evidence" value="ECO:0007669"/>
    <property type="project" value="TreeGrafter"/>
</dbReference>
<organism evidence="9 10">
    <name type="scientific">Heterorhabditis bacteriophora</name>
    <name type="common">Entomopathogenic nematode worm</name>
    <dbReference type="NCBI Taxonomy" id="37862"/>
    <lineage>
        <taxon>Eukaryota</taxon>
        <taxon>Metazoa</taxon>
        <taxon>Ecdysozoa</taxon>
        <taxon>Nematoda</taxon>
        <taxon>Chromadorea</taxon>
        <taxon>Rhabditida</taxon>
        <taxon>Rhabditina</taxon>
        <taxon>Rhabditomorpha</taxon>
        <taxon>Strongyloidea</taxon>
        <taxon>Heterorhabditidae</taxon>
        <taxon>Heterorhabditis</taxon>
    </lineage>
</organism>
<dbReference type="InterPro" id="IPR050839">
    <property type="entry name" value="Rho-assoc_Ser/Thr_Kinase"/>
</dbReference>
<keyword evidence="3" id="KW-0808">Transferase</keyword>
<dbReference type="GO" id="GO:0005737">
    <property type="term" value="C:cytoplasm"/>
    <property type="evidence" value="ECO:0007669"/>
    <property type="project" value="TreeGrafter"/>
</dbReference>
<evidence type="ECO:0000256" key="4">
    <source>
        <dbReference type="ARBA" id="ARBA00022741"/>
    </source>
</evidence>
<protein>
    <recommendedName>
        <fullName evidence="1">non-specific serine/threonine protein kinase</fullName>
        <ecNumber evidence="1">2.7.11.1</ecNumber>
    </recommendedName>
</protein>
<dbReference type="WBParaSite" id="Hba_03853">
    <property type="protein sequence ID" value="Hba_03853"/>
    <property type="gene ID" value="Hba_03853"/>
</dbReference>
<evidence type="ECO:0000256" key="7">
    <source>
        <dbReference type="SAM" id="Coils"/>
    </source>
</evidence>
<evidence type="ECO:0000313" key="9">
    <source>
        <dbReference type="Proteomes" id="UP000095283"/>
    </source>
</evidence>
<accession>A0A1I7WFU3</accession>
<dbReference type="GO" id="GO:0005524">
    <property type="term" value="F:ATP binding"/>
    <property type="evidence" value="ECO:0007669"/>
    <property type="project" value="UniProtKB-KW"/>
</dbReference>
<evidence type="ECO:0000256" key="1">
    <source>
        <dbReference type="ARBA" id="ARBA00012513"/>
    </source>
</evidence>
<dbReference type="EC" id="2.7.11.1" evidence="1"/>
<evidence type="ECO:0000256" key="6">
    <source>
        <dbReference type="ARBA" id="ARBA00022840"/>
    </source>
</evidence>
<dbReference type="PANTHER" id="PTHR22988:SF73">
    <property type="entry name" value="RHO-ASSOCIATED PROTEIN KINASE"/>
    <property type="match status" value="1"/>
</dbReference>
<dbReference type="GO" id="GO:1901888">
    <property type="term" value="P:regulation of cell junction assembly"/>
    <property type="evidence" value="ECO:0007669"/>
    <property type="project" value="TreeGrafter"/>
</dbReference>
<reference evidence="10" key="1">
    <citation type="submission" date="2016-11" db="UniProtKB">
        <authorList>
            <consortium name="WormBaseParasite"/>
        </authorList>
    </citation>
    <scope>IDENTIFICATION</scope>
</reference>
<feature type="coiled-coil region" evidence="7">
    <location>
        <begin position="321"/>
        <end position="380"/>
    </location>
</feature>
<dbReference type="SUPFAM" id="SSF56112">
    <property type="entry name" value="Protein kinase-like (PK-like)"/>
    <property type="match status" value="1"/>
</dbReference>
<evidence type="ECO:0000259" key="8">
    <source>
        <dbReference type="PROSITE" id="PS51285"/>
    </source>
</evidence>
<feature type="coiled-coil region" evidence="7">
    <location>
        <begin position="169"/>
        <end position="283"/>
    </location>
</feature>
<feature type="domain" description="AGC-kinase C-terminal" evidence="8">
    <location>
        <begin position="69"/>
        <end position="145"/>
    </location>
</feature>
<dbReference type="Gene3D" id="1.10.510.10">
    <property type="entry name" value="Transferase(Phosphotransferase) domain 1"/>
    <property type="match status" value="1"/>
</dbReference>
<dbReference type="GO" id="GO:0005856">
    <property type="term" value="C:cytoskeleton"/>
    <property type="evidence" value="ECO:0007669"/>
    <property type="project" value="TreeGrafter"/>
</dbReference>
<name>A0A1I7WFU3_HETBA</name>
<dbReference type="GO" id="GO:0072518">
    <property type="term" value="F:Rho-dependent protein serine/threonine kinase activity"/>
    <property type="evidence" value="ECO:0007669"/>
    <property type="project" value="TreeGrafter"/>
</dbReference>
<dbReference type="GO" id="GO:0030866">
    <property type="term" value="P:cortical actin cytoskeleton organization"/>
    <property type="evidence" value="ECO:0007669"/>
    <property type="project" value="TreeGrafter"/>
</dbReference>
<dbReference type="AlphaFoldDB" id="A0A1I7WFU3"/>
<dbReference type="Proteomes" id="UP000095283">
    <property type="component" value="Unplaced"/>
</dbReference>
<evidence type="ECO:0000256" key="3">
    <source>
        <dbReference type="ARBA" id="ARBA00022679"/>
    </source>
</evidence>
<evidence type="ECO:0000256" key="2">
    <source>
        <dbReference type="ARBA" id="ARBA00022527"/>
    </source>
</evidence>
<dbReference type="GO" id="GO:0048598">
    <property type="term" value="P:embryonic morphogenesis"/>
    <property type="evidence" value="ECO:0007669"/>
    <property type="project" value="TreeGrafter"/>
</dbReference>
<sequence length="546" mass="63166">MMIGETPFYAEALVSTYTNIMNHKNSLRFPDEPRISNHAQDLIRHFLASADVRLGNDGVDRIRAHPFFKNDEWTFESLRHATPPVIPELNGDDDTTHFEAIFSNLFDIEARETNEPFQLPKTFNGNQLPFIGFTYSNELSPITELQRNIKKSGTEQNAESSSAIEKVAVEIVDTRLKELEQLLESAKHEVMEYQGRVESNIGDSQRKEERIRQLESERDRFSERLRAAESEVREAQDRIRLCSESEERARRVEQELRIQRDALKTLEAKLGKAKEEETIMRNELRQLHTDLAQEKEVGRRQALTVAHLMNEKKMVFIRKQVDQCKKQLESERLARQIAEANLSECDKERTMLKEEVKQLVQRHEKEIQAKDQQISIMANREVELEHSMSMSQLNERATDDEISARLEDLKKSLDSRDGILPSISDFAMDGWVSMRPEKRGIGSRKIKVSFLVFIIFRSYFNYIKLSNLCHVRYVTAADVRFADNEQISKIFHVMFDGRDSSTGPTSRHASTSDLSISSLSQRGDVNFKYLYRYNSNLLDGSCFDNG</sequence>
<keyword evidence="2" id="KW-0723">Serine/threonine-protein kinase</keyword>
<keyword evidence="4" id="KW-0547">Nucleotide-binding</keyword>
<keyword evidence="5" id="KW-0418">Kinase</keyword>
<evidence type="ECO:0000256" key="5">
    <source>
        <dbReference type="ARBA" id="ARBA00022777"/>
    </source>
</evidence>
<dbReference type="SMART" id="SM00133">
    <property type="entry name" value="S_TK_X"/>
    <property type="match status" value="1"/>
</dbReference>
<dbReference type="PROSITE" id="PS51285">
    <property type="entry name" value="AGC_KINASE_CTER"/>
    <property type="match status" value="1"/>
</dbReference>
<proteinExistence type="predicted"/>
<keyword evidence="7" id="KW-0175">Coiled coil</keyword>
<keyword evidence="9" id="KW-1185">Reference proteome</keyword>
<dbReference type="InterPro" id="IPR000961">
    <property type="entry name" value="AGC-kinase_C"/>
</dbReference>
<dbReference type="InterPro" id="IPR011009">
    <property type="entry name" value="Kinase-like_dom_sf"/>
</dbReference>
<dbReference type="PANTHER" id="PTHR22988">
    <property type="entry name" value="MYOTONIC DYSTROPHY S/T KINASE-RELATED"/>
    <property type="match status" value="1"/>
</dbReference>
<dbReference type="GO" id="GO:0000281">
    <property type="term" value="P:mitotic cytokinesis"/>
    <property type="evidence" value="ECO:0007669"/>
    <property type="project" value="TreeGrafter"/>
</dbReference>
<dbReference type="GO" id="GO:0031032">
    <property type="term" value="P:actomyosin structure organization"/>
    <property type="evidence" value="ECO:0007669"/>
    <property type="project" value="TreeGrafter"/>
</dbReference>
<evidence type="ECO:0000313" key="10">
    <source>
        <dbReference type="WBParaSite" id="Hba_03853"/>
    </source>
</evidence>